<feature type="region of interest" description="Disordered" evidence="11">
    <location>
        <begin position="331"/>
        <end position="361"/>
    </location>
</feature>
<evidence type="ECO:0000256" key="8">
    <source>
        <dbReference type="ARBA" id="ARBA00023002"/>
    </source>
</evidence>
<feature type="domain" description="Manganese/iron superoxide dismutase C-terminal" evidence="13">
    <location>
        <begin position="197"/>
        <end position="316"/>
    </location>
</feature>
<dbReference type="GO" id="GO:0009416">
    <property type="term" value="P:response to light stimulus"/>
    <property type="evidence" value="ECO:0007669"/>
    <property type="project" value="UniProtKB-ARBA"/>
</dbReference>
<dbReference type="Pfam" id="PF02777">
    <property type="entry name" value="Sod_Fe_C"/>
    <property type="match status" value="1"/>
</dbReference>
<keyword evidence="15" id="KW-1185">Reference proteome</keyword>
<dbReference type="EC" id="1.15.1.1" evidence="4"/>
<dbReference type="InterPro" id="IPR036324">
    <property type="entry name" value="Mn/Fe_SOD_N_sf"/>
</dbReference>
<dbReference type="Pfam" id="PF00081">
    <property type="entry name" value="Sod_Fe_N"/>
    <property type="match status" value="1"/>
</dbReference>
<reference evidence="14 15" key="1">
    <citation type="submission" date="2024-08" db="EMBL/GenBank/DDBJ databases">
        <title>Insights into the chromosomal genome structure of Flemingia macrophylla.</title>
        <authorList>
            <person name="Ding Y."/>
            <person name="Zhao Y."/>
            <person name="Bi W."/>
            <person name="Wu M."/>
            <person name="Zhao G."/>
            <person name="Gong Y."/>
            <person name="Li W."/>
            <person name="Zhang P."/>
        </authorList>
    </citation>
    <scope>NUCLEOTIDE SEQUENCE [LARGE SCALE GENOMIC DNA]</scope>
    <source>
        <strain evidence="14">DYQJB</strain>
        <tissue evidence="14">Leaf</tissue>
    </source>
</reference>
<evidence type="ECO:0000256" key="6">
    <source>
        <dbReference type="ARBA" id="ARBA00022640"/>
    </source>
</evidence>
<evidence type="ECO:0000256" key="3">
    <source>
        <dbReference type="ARBA" id="ARBA00008714"/>
    </source>
</evidence>
<keyword evidence="5" id="KW-0150">Chloroplast</keyword>
<evidence type="ECO:0000259" key="12">
    <source>
        <dbReference type="Pfam" id="PF00081"/>
    </source>
</evidence>
<dbReference type="InterPro" id="IPR019831">
    <property type="entry name" value="Mn/Fe_SOD_N"/>
</dbReference>
<dbReference type="GO" id="GO:0004784">
    <property type="term" value="F:superoxide dismutase activity"/>
    <property type="evidence" value="ECO:0007669"/>
    <property type="project" value="UniProtKB-EC"/>
</dbReference>
<dbReference type="InterPro" id="IPR036314">
    <property type="entry name" value="SOD_C_sf"/>
</dbReference>
<comment type="caution">
    <text evidence="14">The sequence shown here is derived from an EMBL/GenBank/DDBJ whole genome shotgun (WGS) entry which is preliminary data.</text>
</comment>
<sequence length="361" mass="41405">MNLLSPSTAASTYLSPSAFLPRHLHGFSSATLKFSNKLWRSRKQNTLNLNTERKPPRCGFNIGNNVEIDLLLEKRVIEKMLMKLSRCKRKAGWNKINAKLELKPPPYPLNALEPILSQETLEYHWGKHHKTYVDNLNRQIDGTDLDEKSLEDIVVISYNKGDILPAFNNAAQACMLVIAWNHDFFWESMKPGGGGKPSGDLLKLIERDFGSFERFLDKFKAAASTQFGSGWAWLAYKESRLDVGNAVNPLQSDEDKKLVVVKTPNAVNPLVWNYYHPLLTIDVWEHAYFIDYQNKRTDYISVFMDKLVSWEAVSSRFEQTKALILQREVENERKREEEEKLKSGEATAEIYSDSDVDLDAE</sequence>
<comment type="cofactor">
    <cofactor evidence="1">
        <name>Fe cation</name>
        <dbReference type="ChEBI" id="CHEBI:24875"/>
    </cofactor>
</comment>
<dbReference type="FunFam" id="3.55.40.20:FF:000005">
    <property type="entry name" value="Superoxide dismutase"/>
    <property type="match status" value="1"/>
</dbReference>
<proteinExistence type="inferred from homology"/>
<evidence type="ECO:0000256" key="4">
    <source>
        <dbReference type="ARBA" id="ARBA00012682"/>
    </source>
</evidence>
<gene>
    <name evidence="14" type="ORF">Fmac_025716</name>
</gene>
<keyword evidence="9" id="KW-0408">Iron</keyword>
<evidence type="ECO:0000256" key="1">
    <source>
        <dbReference type="ARBA" id="ARBA00001962"/>
    </source>
</evidence>
<protein>
    <recommendedName>
        <fullName evidence="4">superoxide dismutase</fullName>
        <ecNumber evidence="4">1.15.1.1</ecNumber>
    </recommendedName>
</protein>
<dbReference type="GO" id="GO:0009507">
    <property type="term" value="C:chloroplast"/>
    <property type="evidence" value="ECO:0007669"/>
    <property type="project" value="UniProtKB-SubCell"/>
</dbReference>
<evidence type="ECO:0000256" key="5">
    <source>
        <dbReference type="ARBA" id="ARBA00022528"/>
    </source>
</evidence>
<dbReference type="Gene3D" id="3.55.40.20">
    <property type="entry name" value="Iron/manganese superoxide dismutase, C-terminal domain"/>
    <property type="match status" value="1"/>
</dbReference>
<accession>A0ABD1LTP7</accession>
<dbReference type="InterPro" id="IPR019832">
    <property type="entry name" value="Mn/Fe_SOD_C"/>
</dbReference>
<evidence type="ECO:0000256" key="9">
    <source>
        <dbReference type="ARBA" id="ARBA00023004"/>
    </source>
</evidence>
<comment type="catalytic activity">
    <reaction evidence="10">
        <text>2 superoxide + 2 H(+) = H2O2 + O2</text>
        <dbReference type="Rhea" id="RHEA:20696"/>
        <dbReference type="ChEBI" id="CHEBI:15378"/>
        <dbReference type="ChEBI" id="CHEBI:15379"/>
        <dbReference type="ChEBI" id="CHEBI:16240"/>
        <dbReference type="ChEBI" id="CHEBI:18421"/>
        <dbReference type="EC" id="1.15.1.1"/>
    </reaction>
</comment>
<feature type="compositionally biased region" description="Basic and acidic residues" evidence="11">
    <location>
        <begin position="331"/>
        <end position="343"/>
    </location>
</feature>
<evidence type="ECO:0000313" key="14">
    <source>
        <dbReference type="EMBL" id="KAL2326658.1"/>
    </source>
</evidence>
<evidence type="ECO:0000256" key="10">
    <source>
        <dbReference type="ARBA" id="ARBA00049204"/>
    </source>
</evidence>
<evidence type="ECO:0000259" key="13">
    <source>
        <dbReference type="Pfam" id="PF02777"/>
    </source>
</evidence>
<dbReference type="PROSITE" id="PS00088">
    <property type="entry name" value="SOD_MN"/>
    <property type="match status" value="1"/>
</dbReference>
<dbReference type="InterPro" id="IPR019833">
    <property type="entry name" value="Mn/Fe_SOD_BS"/>
</dbReference>
<keyword evidence="8" id="KW-0560">Oxidoreductase</keyword>
<keyword evidence="6" id="KW-0934">Plastid</keyword>
<comment type="subcellular location">
    <subcellularLocation>
        <location evidence="2">Plastid</location>
        <location evidence="2">Chloroplast</location>
    </subcellularLocation>
</comment>
<name>A0ABD1LTP7_9FABA</name>
<dbReference type="EMBL" id="JBGMDY010000008">
    <property type="protein sequence ID" value="KAL2326658.1"/>
    <property type="molecule type" value="Genomic_DNA"/>
</dbReference>
<dbReference type="PRINTS" id="PR01703">
    <property type="entry name" value="MNSODISMTASE"/>
</dbReference>
<dbReference type="AlphaFoldDB" id="A0ABD1LTP7"/>
<dbReference type="Proteomes" id="UP001603857">
    <property type="component" value="Unassembled WGS sequence"/>
</dbReference>
<evidence type="ECO:0000256" key="11">
    <source>
        <dbReference type="SAM" id="MobiDB-lite"/>
    </source>
</evidence>
<keyword evidence="7" id="KW-0479">Metal-binding</keyword>
<dbReference type="Gene3D" id="1.10.287.990">
    <property type="entry name" value="Fe,Mn superoxide dismutase (SOD) domain"/>
    <property type="match status" value="1"/>
</dbReference>
<dbReference type="InterPro" id="IPR001189">
    <property type="entry name" value="Mn/Fe_SOD"/>
</dbReference>
<dbReference type="GO" id="GO:0046872">
    <property type="term" value="F:metal ion binding"/>
    <property type="evidence" value="ECO:0007669"/>
    <property type="project" value="UniProtKB-KW"/>
</dbReference>
<dbReference type="PANTHER" id="PTHR42769">
    <property type="entry name" value="SUPEROXIDE DISMUTASE"/>
    <property type="match status" value="1"/>
</dbReference>
<comment type="similarity">
    <text evidence="3">Belongs to the iron/manganese superoxide dismutase family.</text>
</comment>
<dbReference type="SUPFAM" id="SSF54719">
    <property type="entry name" value="Fe,Mn superoxide dismutase (SOD), C-terminal domain"/>
    <property type="match status" value="1"/>
</dbReference>
<dbReference type="FunFam" id="1.10.287.990:FF:000002">
    <property type="entry name" value="Superoxide dismutase"/>
    <property type="match status" value="1"/>
</dbReference>
<evidence type="ECO:0000313" key="15">
    <source>
        <dbReference type="Proteomes" id="UP001603857"/>
    </source>
</evidence>
<dbReference type="PANTHER" id="PTHR42769:SF3">
    <property type="entry name" value="SUPEROXIDE DISMUTASE [FE] 2, CHLOROPLASTIC"/>
    <property type="match status" value="1"/>
</dbReference>
<feature type="domain" description="Manganese/iron superoxide dismutase N-terminal" evidence="12">
    <location>
        <begin position="101"/>
        <end position="189"/>
    </location>
</feature>
<organism evidence="14 15">
    <name type="scientific">Flemingia macrophylla</name>
    <dbReference type="NCBI Taxonomy" id="520843"/>
    <lineage>
        <taxon>Eukaryota</taxon>
        <taxon>Viridiplantae</taxon>
        <taxon>Streptophyta</taxon>
        <taxon>Embryophyta</taxon>
        <taxon>Tracheophyta</taxon>
        <taxon>Spermatophyta</taxon>
        <taxon>Magnoliopsida</taxon>
        <taxon>eudicotyledons</taxon>
        <taxon>Gunneridae</taxon>
        <taxon>Pentapetalae</taxon>
        <taxon>rosids</taxon>
        <taxon>fabids</taxon>
        <taxon>Fabales</taxon>
        <taxon>Fabaceae</taxon>
        <taxon>Papilionoideae</taxon>
        <taxon>50 kb inversion clade</taxon>
        <taxon>NPAAA clade</taxon>
        <taxon>indigoferoid/millettioid clade</taxon>
        <taxon>Phaseoleae</taxon>
        <taxon>Flemingia</taxon>
    </lineage>
</organism>
<evidence type="ECO:0000256" key="7">
    <source>
        <dbReference type="ARBA" id="ARBA00022723"/>
    </source>
</evidence>
<dbReference type="SUPFAM" id="SSF46609">
    <property type="entry name" value="Fe,Mn superoxide dismutase (SOD), N-terminal domain"/>
    <property type="match status" value="1"/>
</dbReference>
<evidence type="ECO:0000256" key="2">
    <source>
        <dbReference type="ARBA" id="ARBA00004229"/>
    </source>
</evidence>
<feature type="compositionally biased region" description="Acidic residues" evidence="11">
    <location>
        <begin position="352"/>
        <end position="361"/>
    </location>
</feature>